<evidence type="ECO:0000313" key="2">
    <source>
        <dbReference type="WBParaSite" id="nRc.2.0.1.t39691-RA"/>
    </source>
</evidence>
<dbReference type="WBParaSite" id="nRc.2.0.1.t39691-RA">
    <property type="protein sequence ID" value="nRc.2.0.1.t39691-RA"/>
    <property type="gene ID" value="nRc.2.0.1.g39691"/>
</dbReference>
<reference evidence="2" key="1">
    <citation type="submission" date="2022-11" db="UniProtKB">
        <authorList>
            <consortium name="WormBaseParasite"/>
        </authorList>
    </citation>
    <scope>IDENTIFICATION</scope>
</reference>
<keyword evidence="1" id="KW-1185">Reference proteome</keyword>
<organism evidence="1 2">
    <name type="scientific">Romanomermis culicivorax</name>
    <name type="common">Nematode worm</name>
    <dbReference type="NCBI Taxonomy" id="13658"/>
    <lineage>
        <taxon>Eukaryota</taxon>
        <taxon>Metazoa</taxon>
        <taxon>Ecdysozoa</taxon>
        <taxon>Nematoda</taxon>
        <taxon>Enoplea</taxon>
        <taxon>Dorylaimia</taxon>
        <taxon>Mermithida</taxon>
        <taxon>Mermithoidea</taxon>
        <taxon>Mermithidae</taxon>
        <taxon>Romanomermis</taxon>
    </lineage>
</organism>
<proteinExistence type="predicted"/>
<dbReference type="AlphaFoldDB" id="A0A915KLN9"/>
<protein>
    <submittedName>
        <fullName evidence="2">Uncharacterized protein</fullName>
    </submittedName>
</protein>
<accession>A0A915KLN9</accession>
<dbReference type="Proteomes" id="UP000887565">
    <property type="component" value="Unplaced"/>
</dbReference>
<name>A0A915KLN9_ROMCU</name>
<evidence type="ECO:0000313" key="1">
    <source>
        <dbReference type="Proteomes" id="UP000887565"/>
    </source>
</evidence>
<sequence>MRDIGLRPADFLIGKLFNSSKFKVSSFSSDISSSDISCLICPATLLVASNFSSSTNLARSPLALKRHFELVIRLYQKSNCYEYIYKSFESFSSFRGPLSSDSRIANATGYHKNGVKESAQCDLSIGTQHNPSNAKA</sequence>